<feature type="compositionally biased region" description="Acidic residues" evidence="1">
    <location>
        <begin position="195"/>
        <end position="209"/>
    </location>
</feature>
<dbReference type="Proteomes" id="UP001642464">
    <property type="component" value="Unassembled WGS sequence"/>
</dbReference>
<feature type="region of interest" description="Disordered" evidence="1">
    <location>
        <begin position="146"/>
        <end position="167"/>
    </location>
</feature>
<reference evidence="2 3" key="1">
    <citation type="submission" date="2024-02" db="EMBL/GenBank/DDBJ databases">
        <authorList>
            <person name="Chen Y."/>
            <person name="Shah S."/>
            <person name="Dougan E. K."/>
            <person name="Thang M."/>
            <person name="Chan C."/>
        </authorList>
    </citation>
    <scope>NUCLEOTIDE SEQUENCE [LARGE SCALE GENOMIC DNA]</scope>
</reference>
<evidence type="ECO:0000313" key="2">
    <source>
        <dbReference type="EMBL" id="CAK9110109.1"/>
    </source>
</evidence>
<dbReference type="EMBL" id="CAXAMM010043450">
    <property type="protein sequence ID" value="CAK9110109.1"/>
    <property type="molecule type" value="Genomic_DNA"/>
</dbReference>
<keyword evidence="3" id="KW-1185">Reference proteome</keyword>
<proteinExistence type="predicted"/>
<feature type="region of interest" description="Disordered" evidence="1">
    <location>
        <begin position="190"/>
        <end position="209"/>
    </location>
</feature>
<accession>A0ABP0SCN2</accession>
<gene>
    <name evidence="2" type="ORF">SCF082_LOCUS51147</name>
</gene>
<name>A0ABP0SCN2_9DINO</name>
<sequence>MAMLSEGRLSAREGSLGMQQKMLRQRELVLKRQTEAVKSFGVVAQQHAPSVDTPRQAFDWVRAPEVRREDAAGKDLEPAVGLCAPRRLIEEAEGKRNPEHVGQGWNLDVGQDCGADAGRARFWAPWRRGEAPQESSVQAVNSLELGAASPEPWEPKRGSAGGDGYGERASALNMGRVATPWISAGQNLALPGELQPEDMVEPVLEEPEM</sequence>
<organism evidence="2 3">
    <name type="scientific">Durusdinium trenchii</name>
    <dbReference type="NCBI Taxonomy" id="1381693"/>
    <lineage>
        <taxon>Eukaryota</taxon>
        <taxon>Sar</taxon>
        <taxon>Alveolata</taxon>
        <taxon>Dinophyceae</taxon>
        <taxon>Suessiales</taxon>
        <taxon>Symbiodiniaceae</taxon>
        <taxon>Durusdinium</taxon>
    </lineage>
</organism>
<evidence type="ECO:0000256" key="1">
    <source>
        <dbReference type="SAM" id="MobiDB-lite"/>
    </source>
</evidence>
<comment type="caution">
    <text evidence="2">The sequence shown here is derived from an EMBL/GenBank/DDBJ whole genome shotgun (WGS) entry which is preliminary data.</text>
</comment>
<evidence type="ECO:0000313" key="3">
    <source>
        <dbReference type="Proteomes" id="UP001642464"/>
    </source>
</evidence>
<protein>
    <submittedName>
        <fullName evidence="2">Uncharacterized protein</fullName>
    </submittedName>
</protein>